<organism evidence="2">
    <name type="scientific">Leptosphaeria maculans (strain JN3 / isolate v23.1.3 / race Av1-4-5-6-7-8)</name>
    <name type="common">Blackleg fungus</name>
    <name type="synonym">Phoma lingam</name>
    <dbReference type="NCBI Taxonomy" id="985895"/>
    <lineage>
        <taxon>Eukaryota</taxon>
        <taxon>Fungi</taxon>
        <taxon>Dikarya</taxon>
        <taxon>Ascomycota</taxon>
        <taxon>Pezizomycotina</taxon>
        <taxon>Dothideomycetes</taxon>
        <taxon>Pleosporomycetidae</taxon>
        <taxon>Pleosporales</taxon>
        <taxon>Pleosporineae</taxon>
        <taxon>Leptosphaeriaceae</taxon>
        <taxon>Plenodomus</taxon>
        <taxon>Plenodomus lingam/Leptosphaeria maculans species complex</taxon>
    </lineage>
</organism>
<protein>
    <submittedName>
        <fullName evidence="1">Predicted protein</fullName>
    </submittedName>
</protein>
<sequence length="50" mass="5506">MPIRHQNPGFSFPLHTPPHLQTPACVIVAAGQSYSETLALGRLRLSRLLL</sequence>
<dbReference type="AlphaFoldDB" id="E4ZHM1"/>
<dbReference type="EMBL" id="FP929065">
    <property type="protein sequence ID" value="CBX90854.1"/>
    <property type="molecule type" value="Genomic_DNA"/>
</dbReference>
<evidence type="ECO:0000313" key="1">
    <source>
        <dbReference type="EMBL" id="CBX90854.1"/>
    </source>
</evidence>
<proteinExistence type="predicted"/>
<keyword evidence="2" id="KW-1185">Reference proteome</keyword>
<dbReference type="InParanoid" id="E4ZHM1"/>
<name>E4ZHM1_LEPMJ</name>
<dbReference type="Proteomes" id="UP000002668">
    <property type="component" value="Genome"/>
</dbReference>
<accession>E4ZHM1</accession>
<dbReference type="HOGENOM" id="CLU_3125323_0_0_1"/>
<dbReference type="VEuPathDB" id="FungiDB:LEMA_P058880.1"/>
<gene>
    <name evidence="1" type="ORF">LEMA_P058880.1</name>
</gene>
<evidence type="ECO:0000313" key="2">
    <source>
        <dbReference type="Proteomes" id="UP000002668"/>
    </source>
</evidence>
<reference evidence="2" key="1">
    <citation type="journal article" date="2011" name="Nat. Commun.">
        <title>Effector diversification within compartments of the Leptosphaeria maculans genome affected by Repeat-Induced Point mutations.</title>
        <authorList>
            <person name="Rouxel T."/>
            <person name="Grandaubert J."/>
            <person name="Hane J.K."/>
            <person name="Hoede C."/>
            <person name="van de Wouw A.P."/>
            <person name="Couloux A."/>
            <person name="Dominguez V."/>
            <person name="Anthouard V."/>
            <person name="Bally P."/>
            <person name="Bourras S."/>
            <person name="Cozijnsen A.J."/>
            <person name="Ciuffetti L.M."/>
            <person name="Degrave A."/>
            <person name="Dilmaghani A."/>
            <person name="Duret L."/>
            <person name="Fudal I."/>
            <person name="Goodwin S.B."/>
            <person name="Gout L."/>
            <person name="Glaser N."/>
            <person name="Linglin J."/>
            <person name="Kema G.H.J."/>
            <person name="Lapalu N."/>
            <person name="Lawrence C.B."/>
            <person name="May K."/>
            <person name="Meyer M."/>
            <person name="Ollivier B."/>
            <person name="Poulain J."/>
            <person name="Schoch C.L."/>
            <person name="Simon A."/>
            <person name="Spatafora J.W."/>
            <person name="Stachowiak A."/>
            <person name="Turgeon B.G."/>
            <person name="Tyler B.M."/>
            <person name="Vincent D."/>
            <person name="Weissenbach J."/>
            <person name="Amselem J."/>
            <person name="Quesneville H."/>
            <person name="Oliver R.P."/>
            <person name="Wincker P."/>
            <person name="Balesdent M.-H."/>
            <person name="Howlett B.J."/>
        </authorList>
    </citation>
    <scope>NUCLEOTIDE SEQUENCE [LARGE SCALE GENOMIC DNA]</scope>
    <source>
        <strain evidence="2">JN3 / isolate v23.1.3 / race Av1-4-5-6-7-8</strain>
    </source>
</reference>